<dbReference type="GO" id="GO:0019441">
    <property type="term" value="P:L-tryptophan catabolic process to kynurenine"/>
    <property type="evidence" value="ECO:0007669"/>
    <property type="project" value="InterPro"/>
</dbReference>
<evidence type="ECO:0000313" key="1">
    <source>
        <dbReference type="EMBL" id="BAS27405.1"/>
    </source>
</evidence>
<dbReference type="PANTHER" id="PTHR31118">
    <property type="entry name" value="CYCLASE-LIKE PROTEIN 2"/>
    <property type="match status" value="1"/>
</dbReference>
<dbReference type="EMBL" id="AP014924">
    <property type="protein sequence ID" value="BAS27405.1"/>
    <property type="molecule type" value="Genomic_DNA"/>
</dbReference>
<sequence length="219" mass="24071">MRRLVDLSHAVEDGILTYPGLPAPFISDYLSREAAREHYAEGTTFHIGRIEMVGNTGTYIDSPFHRYAEGKDLSELALEQVADLEGLVFQADRSSRAIGPELFSAADVRGKAVLVHAGWAEHWGTDRYFDGHPFLTAEAATWLRDSGAALVGIDSLNIDDTSTGERPVHSILLRADIPIVEHLCNLESLPDSGFKFHAVPVKVRGFSSFPVRAYAIIHS</sequence>
<dbReference type="Gene3D" id="3.50.30.50">
    <property type="entry name" value="Putative cyclase"/>
    <property type="match status" value="1"/>
</dbReference>
<reference evidence="2" key="2">
    <citation type="journal article" date="2016" name="Int. J. Syst. Evol. Microbiol.">
        <title>Complete genome sequence and cell structure of Limnochorda pilosa, a Gram-negative spore-former within the phylum Firmicutes.</title>
        <authorList>
            <person name="Watanabe M."/>
            <person name="Kojima H."/>
            <person name="Fukui M."/>
        </authorList>
    </citation>
    <scope>NUCLEOTIDE SEQUENCE [LARGE SCALE GENOMIC DNA]</scope>
    <source>
        <strain evidence="2">HC45</strain>
    </source>
</reference>
<organism evidence="1 2">
    <name type="scientific">Limnochorda pilosa</name>
    <dbReference type="NCBI Taxonomy" id="1555112"/>
    <lineage>
        <taxon>Bacteria</taxon>
        <taxon>Bacillati</taxon>
        <taxon>Bacillota</taxon>
        <taxon>Limnochordia</taxon>
        <taxon>Limnochordales</taxon>
        <taxon>Limnochordaceae</taxon>
        <taxon>Limnochorda</taxon>
    </lineage>
</organism>
<dbReference type="OrthoDB" id="9796085at2"/>
<dbReference type="Pfam" id="PF04199">
    <property type="entry name" value="Cyclase"/>
    <property type="match status" value="1"/>
</dbReference>
<protein>
    <submittedName>
        <fullName evidence="1">Cyclase</fullName>
    </submittedName>
</protein>
<accession>A0A0K2SJY1</accession>
<dbReference type="Proteomes" id="UP000065807">
    <property type="component" value="Chromosome"/>
</dbReference>
<evidence type="ECO:0000313" key="2">
    <source>
        <dbReference type="Proteomes" id="UP000065807"/>
    </source>
</evidence>
<dbReference type="STRING" id="1555112.LIP_1558"/>
<keyword evidence="2" id="KW-1185">Reference proteome</keyword>
<dbReference type="PANTHER" id="PTHR31118:SF32">
    <property type="entry name" value="KYNURENINE FORMAMIDASE"/>
    <property type="match status" value="1"/>
</dbReference>
<dbReference type="PATRIC" id="fig|1555112.3.peg.1593"/>
<dbReference type="InterPro" id="IPR007325">
    <property type="entry name" value="KFase/CYL"/>
</dbReference>
<proteinExistence type="predicted"/>
<dbReference type="InterPro" id="IPR037175">
    <property type="entry name" value="KFase_sf"/>
</dbReference>
<dbReference type="AlphaFoldDB" id="A0A0K2SJY1"/>
<name>A0A0K2SJY1_LIMPI</name>
<dbReference type="GO" id="GO:0004061">
    <property type="term" value="F:arylformamidase activity"/>
    <property type="evidence" value="ECO:0007669"/>
    <property type="project" value="InterPro"/>
</dbReference>
<gene>
    <name evidence="1" type="ORF">LIP_1558</name>
</gene>
<dbReference type="KEGG" id="lpil:LIP_1558"/>
<dbReference type="RefSeq" id="WP_068136198.1">
    <property type="nucleotide sequence ID" value="NZ_AP014924.1"/>
</dbReference>
<reference evidence="2" key="1">
    <citation type="submission" date="2015-07" db="EMBL/GenBank/DDBJ databases">
        <title>Complete genome sequence and phylogenetic analysis of Limnochorda pilosa.</title>
        <authorList>
            <person name="Watanabe M."/>
            <person name="Kojima H."/>
            <person name="Fukui M."/>
        </authorList>
    </citation>
    <scope>NUCLEOTIDE SEQUENCE [LARGE SCALE GENOMIC DNA]</scope>
    <source>
        <strain evidence="2">HC45</strain>
    </source>
</reference>
<dbReference type="SUPFAM" id="SSF102198">
    <property type="entry name" value="Putative cyclase"/>
    <property type="match status" value="1"/>
</dbReference>